<dbReference type="PANTHER" id="PTHR33167">
    <property type="entry name" value="TRANSCRIPTION FACTOR, PUTATIVE (DUF863)-RELATED"/>
    <property type="match status" value="1"/>
</dbReference>
<gene>
    <name evidence="2" type="ORF">KSP40_PGU012965</name>
</gene>
<sequence>MQSKLSSMKKLPKQYDREYMKMAMLQHEETFRHQCEAKLHCSQVNELHRLYQIQKILMSDMKAEIEKQSSNERRPGQTLPDLELPAEEISGGGGGNGSHGTLKDEEEGRLELTLATGSKRMKKDEASFTSDSGASFSCSSAESTQLSKFLSERKKDYDDEEQVSQNRMNRPPWLLQCLSFKMS</sequence>
<dbReference type="EMBL" id="JBBWWR010000008">
    <property type="protein sequence ID" value="KAK8962765.1"/>
    <property type="molecule type" value="Genomic_DNA"/>
</dbReference>
<reference evidence="2 3" key="1">
    <citation type="journal article" date="2022" name="Nat. Plants">
        <title>Genomes of leafy and leafless Platanthera orchids illuminate the evolution of mycoheterotrophy.</title>
        <authorList>
            <person name="Li M.H."/>
            <person name="Liu K.W."/>
            <person name="Li Z."/>
            <person name="Lu H.C."/>
            <person name="Ye Q.L."/>
            <person name="Zhang D."/>
            <person name="Wang J.Y."/>
            <person name="Li Y.F."/>
            <person name="Zhong Z.M."/>
            <person name="Liu X."/>
            <person name="Yu X."/>
            <person name="Liu D.K."/>
            <person name="Tu X.D."/>
            <person name="Liu B."/>
            <person name="Hao Y."/>
            <person name="Liao X.Y."/>
            <person name="Jiang Y.T."/>
            <person name="Sun W.H."/>
            <person name="Chen J."/>
            <person name="Chen Y.Q."/>
            <person name="Ai Y."/>
            <person name="Zhai J.W."/>
            <person name="Wu S.S."/>
            <person name="Zhou Z."/>
            <person name="Hsiao Y.Y."/>
            <person name="Wu W.L."/>
            <person name="Chen Y.Y."/>
            <person name="Lin Y.F."/>
            <person name="Hsu J.L."/>
            <person name="Li C.Y."/>
            <person name="Wang Z.W."/>
            <person name="Zhao X."/>
            <person name="Zhong W.Y."/>
            <person name="Ma X.K."/>
            <person name="Ma L."/>
            <person name="Huang J."/>
            <person name="Chen G.Z."/>
            <person name="Huang M.Z."/>
            <person name="Huang L."/>
            <person name="Peng D.H."/>
            <person name="Luo Y.B."/>
            <person name="Zou S.Q."/>
            <person name="Chen S.P."/>
            <person name="Lan S."/>
            <person name="Tsai W.C."/>
            <person name="Van de Peer Y."/>
            <person name="Liu Z.J."/>
        </authorList>
    </citation>
    <scope>NUCLEOTIDE SEQUENCE [LARGE SCALE GENOMIC DNA]</scope>
    <source>
        <strain evidence="2">Lor288</strain>
    </source>
</reference>
<proteinExistence type="predicted"/>
<evidence type="ECO:0000313" key="3">
    <source>
        <dbReference type="Proteomes" id="UP001412067"/>
    </source>
</evidence>
<protein>
    <submittedName>
        <fullName evidence="2">Uncharacterized protein</fullName>
    </submittedName>
</protein>
<feature type="compositionally biased region" description="Low complexity" evidence="1">
    <location>
        <begin position="127"/>
        <end position="138"/>
    </location>
</feature>
<dbReference type="PANTHER" id="PTHR33167:SF26">
    <property type="entry name" value="EXPRESSED PROTEIN"/>
    <property type="match status" value="1"/>
</dbReference>
<feature type="region of interest" description="Disordered" evidence="1">
    <location>
        <begin position="64"/>
        <end position="138"/>
    </location>
</feature>
<keyword evidence="3" id="KW-1185">Reference proteome</keyword>
<organism evidence="2 3">
    <name type="scientific">Platanthera guangdongensis</name>
    <dbReference type="NCBI Taxonomy" id="2320717"/>
    <lineage>
        <taxon>Eukaryota</taxon>
        <taxon>Viridiplantae</taxon>
        <taxon>Streptophyta</taxon>
        <taxon>Embryophyta</taxon>
        <taxon>Tracheophyta</taxon>
        <taxon>Spermatophyta</taxon>
        <taxon>Magnoliopsida</taxon>
        <taxon>Liliopsida</taxon>
        <taxon>Asparagales</taxon>
        <taxon>Orchidaceae</taxon>
        <taxon>Orchidoideae</taxon>
        <taxon>Orchideae</taxon>
        <taxon>Orchidinae</taxon>
        <taxon>Platanthera</taxon>
    </lineage>
</organism>
<evidence type="ECO:0000313" key="2">
    <source>
        <dbReference type="EMBL" id="KAK8962765.1"/>
    </source>
</evidence>
<dbReference type="Proteomes" id="UP001412067">
    <property type="component" value="Unassembled WGS sequence"/>
</dbReference>
<accession>A0ABR2MGU5</accession>
<comment type="caution">
    <text evidence="2">The sequence shown here is derived from an EMBL/GenBank/DDBJ whole genome shotgun (WGS) entry which is preliminary data.</text>
</comment>
<name>A0ABR2MGU5_9ASPA</name>
<feature type="compositionally biased region" description="Basic and acidic residues" evidence="1">
    <location>
        <begin position="64"/>
        <end position="75"/>
    </location>
</feature>
<evidence type="ECO:0000256" key="1">
    <source>
        <dbReference type="SAM" id="MobiDB-lite"/>
    </source>
</evidence>